<keyword evidence="2" id="KW-1185">Reference proteome</keyword>
<evidence type="ECO:0000313" key="2">
    <source>
        <dbReference type="Proteomes" id="UP001140510"/>
    </source>
</evidence>
<dbReference type="EMBL" id="JAPEVA010000074">
    <property type="protein sequence ID" value="KAJ4401406.1"/>
    <property type="molecule type" value="Genomic_DNA"/>
</dbReference>
<dbReference type="Proteomes" id="UP001140510">
    <property type="component" value="Unassembled WGS sequence"/>
</dbReference>
<evidence type="ECO:0000313" key="1">
    <source>
        <dbReference type="EMBL" id="KAJ4401406.1"/>
    </source>
</evidence>
<organism evidence="1 2">
    <name type="scientific">Didymella pomorum</name>
    <dbReference type="NCBI Taxonomy" id="749634"/>
    <lineage>
        <taxon>Eukaryota</taxon>
        <taxon>Fungi</taxon>
        <taxon>Dikarya</taxon>
        <taxon>Ascomycota</taxon>
        <taxon>Pezizomycotina</taxon>
        <taxon>Dothideomycetes</taxon>
        <taxon>Pleosporomycetidae</taxon>
        <taxon>Pleosporales</taxon>
        <taxon>Pleosporineae</taxon>
        <taxon>Didymellaceae</taxon>
        <taxon>Didymella</taxon>
    </lineage>
</organism>
<sequence length="309" mass="34525">MCWVFWRAIDAKPVSDEASAHFARYMSPYLARDWDVPPAVWLSARALMAGESGLEYAQLFSYTCDYTTLEASEPSDCIYAIRGLMTPSLRKAITVDYERGPIKLFTAVTLYSLECYGADVLIYCGLAYRCASQMPSWALDRTSNRPRGENITHGMRNYKRSVPRQIRLSAPGKIVMRGAKLGRIVAVKQYSGRAEDTAELMNEVEQLYRTTFGSSSSLRPLILSVLLYRAGVHDTVPLDENELWNTSPRSLLITEHGHVGSGPSITQIDDVEWHLVGPSYVEGVTSLGDGDEMQAFWDSGPDVKDIVLY</sequence>
<comment type="caution">
    <text evidence="1">The sequence shown here is derived from an EMBL/GenBank/DDBJ whole genome shotgun (WGS) entry which is preliminary data.</text>
</comment>
<proteinExistence type="predicted"/>
<protein>
    <submittedName>
        <fullName evidence="1">Uncharacterized protein</fullName>
    </submittedName>
</protein>
<dbReference type="AlphaFoldDB" id="A0A9W9D5X7"/>
<gene>
    <name evidence="1" type="ORF">N0V91_007955</name>
</gene>
<reference evidence="1" key="1">
    <citation type="submission" date="2022-10" db="EMBL/GenBank/DDBJ databases">
        <title>Tapping the CABI collections for fungal endophytes: first genome assemblies for Collariella, Neodidymelliopsis, Ascochyta clinopodiicola, Didymella pomorum, Didymosphaeria variabile, Neocosmospora piperis and Neocucurbitaria cava.</title>
        <authorList>
            <person name="Hill R."/>
        </authorList>
    </citation>
    <scope>NUCLEOTIDE SEQUENCE</scope>
    <source>
        <strain evidence="1">IMI 355091</strain>
    </source>
</reference>
<name>A0A9W9D5X7_9PLEO</name>
<accession>A0A9W9D5X7</accession>